<keyword evidence="1" id="KW-0472">Membrane</keyword>
<dbReference type="EMBL" id="KE666004">
    <property type="protein sequence ID" value="ERE88366.1"/>
    <property type="molecule type" value="Genomic_DNA"/>
</dbReference>
<evidence type="ECO:0000313" key="2">
    <source>
        <dbReference type="EMBL" id="ERE88366.1"/>
    </source>
</evidence>
<accession>A0A061IP04</accession>
<evidence type="ECO:0000256" key="1">
    <source>
        <dbReference type="SAM" id="Phobius"/>
    </source>
</evidence>
<keyword evidence="1" id="KW-1133">Transmembrane helix</keyword>
<keyword evidence="1" id="KW-0812">Transmembrane</keyword>
<name>A0A061IP04_CRIGR</name>
<protein>
    <submittedName>
        <fullName evidence="2">Uncharacterized protein</fullName>
    </submittedName>
</protein>
<evidence type="ECO:0000313" key="3">
    <source>
        <dbReference type="Proteomes" id="UP000030759"/>
    </source>
</evidence>
<sequence length="199" mass="21220">MCRWGSGRRCCPENNPRHILLRLELGVVGFMGVFGASRGLMGASGGLHVGFGEGSEDSIAKSEILSVLIHLLASPSSYVMFWLKENSHMNASIWCLVVATCSLRRSPPICSWLCGADISPPNPATTDVEKSCLPSAASTKCSGKFNPQCNSLGGYLLRGAVEVPPPCMHSCCHERCNMLSAILEEEAGPSQSCMQTPSS</sequence>
<gene>
    <name evidence="2" type="ORF">H671_1g3117</name>
</gene>
<feature type="transmembrane region" description="Helical" evidence="1">
    <location>
        <begin position="21"/>
        <end position="44"/>
    </location>
</feature>
<dbReference type="Proteomes" id="UP000030759">
    <property type="component" value="Unassembled WGS sequence"/>
</dbReference>
<proteinExistence type="predicted"/>
<organism evidence="2 3">
    <name type="scientific">Cricetulus griseus</name>
    <name type="common">Chinese hamster</name>
    <name type="synonym">Cricetulus barabensis griseus</name>
    <dbReference type="NCBI Taxonomy" id="10029"/>
    <lineage>
        <taxon>Eukaryota</taxon>
        <taxon>Metazoa</taxon>
        <taxon>Chordata</taxon>
        <taxon>Craniata</taxon>
        <taxon>Vertebrata</taxon>
        <taxon>Euteleostomi</taxon>
        <taxon>Mammalia</taxon>
        <taxon>Eutheria</taxon>
        <taxon>Euarchontoglires</taxon>
        <taxon>Glires</taxon>
        <taxon>Rodentia</taxon>
        <taxon>Myomorpha</taxon>
        <taxon>Muroidea</taxon>
        <taxon>Cricetidae</taxon>
        <taxon>Cricetinae</taxon>
        <taxon>Cricetulus</taxon>
    </lineage>
</organism>
<reference evidence="3" key="1">
    <citation type="journal article" date="2013" name="Nat. Biotechnol.">
        <title>Chinese hamster genome sequenced from sorted chromosomes.</title>
        <authorList>
            <person name="Brinkrolf K."/>
            <person name="Rupp O."/>
            <person name="Laux H."/>
            <person name="Kollin F."/>
            <person name="Ernst W."/>
            <person name="Linke B."/>
            <person name="Kofler R."/>
            <person name="Romand S."/>
            <person name="Hesse F."/>
            <person name="Budach W.E."/>
            <person name="Galosy S."/>
            <person name="Muller D."/>
            <person name="Noll T."/>
            <person name="Wienberg J."/>
            <person name="Jostock T."/>
            <person name="Leonard M."/>
            <person name="Grillari J."/>
            <person name="Tauch A."/>
            <person name="Goesmann A."/>
            <person name="Helk B."/>
            <person name="Mott J.E."/>
            <person name="Puhler A."/>
            <person name="Borth N."/>
        </authorList>
    </citation>
    <scope>NUCLEOTIDE SEQUENCE [LARGE SCALE GENOMIC DNA]</scope>
    <source>
        <strain evidence="3">17A/GY</strain>
    </source>
</reference>
<dbReference type="AlphaFoldDB" id="A0A061IP04"/>